<name>A0A9Q3EKH4_9BASI</name>
<evidence type="ECO:0000313" key="2">
    <source>
        <dbReference type="EMBL" id="MBW0520491.1"/>
    </source>
</evidence>
<proteinExistence type="predicted"/>
<feature type="region of interest" description="Disordered" evidence="1">
    <location>
        <begin position="1"/>
        <end position="110"/>
    </location>
</feature>
<dbReference type="AlphaFoldDB" id="A0A9Q3EKH4"/>
<protein>
    <submittedName>
        <fullName evidence="2">Uncharacterized protein</fullName>
    </submittedName>
</protein>
<organism evidence="2 3">
    <name type="scientific">Austropuccinia psidii MF-1</name>
    <dbReference type="NCBI Taxonomy" id="1389203"/>
    <lineage>
        <taxon>Eukaryota</taxon>
        <taxon>Fungi</taxon>
        <taxon>Dikarya</taxon>
        <taxon>Basidiomycota</taxon>
        <taxon>Pucciniomycotina</taxon>
        <taxon>Pucciniomycetes</taxon>
        <taxon>Pucciniales</taxon>
        <taxon>Sphaerophragmiaceae</taxon>
        <taxon>Austropuccinia</taxon>
    </lineage>
</organism>
<evidence type="ECO:0000256" key="1">
    <source>
        <dbReference type="SAM" id="MobiDB-lite"/>
    </source>
</evidence>
<accession>A0A9Q3EKH4</accession>
<sequence length="145" mass="15805">MPVQHSPPARRTRSQDRAQAVVTPTTGAPLDDAPAVPQPRAHLDRGPNFLEDAPSWMEGRGKKRSSSFSGVVGGFPGLSRTTFKIPGEDGEEEEENSVEKEESNGTESVPALVGHPKVLEGQLYPSLISLPLINLNHLYWPLCRK</sequence>
<evidence type="ECO:0000313" key="3">
    <source>
        <dbReference type="Proteomes" id="UP000765509"/>
    </source>
</evidence>
<dbReference type="EMBL" id="AVOT02028112">
    <property type="protein sequence ID" value="MBW0520491.1"/>
    <property type="molecule type" value="Genomic_DNA"/>
</dbReference>
<keyword evidence="3" id="KW-1185">Reference proteome</keyword>
<gene>
    <name evidence="2" type="ORF">O181_060206</name>
</gene>
<dbReference type="Proteomes" id="UP000765509">
    <property type="component" value="Unassembled WGS sequence"/>
</dbReference>
<comment type="caution">
    <text evidence="2">The sequence shown here is derived from an EMBL/GenBank/DDBJ whole genome shotgun (WGS) entry which is preliminary data.</text>
</comment>
<reference evidence="2" key="1">
    <citation type="submission" date="2021-03" db="EMBL/GenBank/DDBJ databases">
        <title>Draft genome sequence of rust myrtle Austropuccinia psidii MF-1, a brazilian biotype.</title>
        <authorList>
            <person name="Quecine M.C."/>
            <person name="Pachon D.M.R."/>
            <person name="Bonatelli M.L."/>
            <person name="Correr F.H."/>
            <person name="Franceschini L.M."/>
            <person name="Leite T.F."/>
            <person name="Margarido G.R.A."/>
            <person name="Almeida C.A."/>
            <person name="Ferrarezi J.A."/>
            <person name="Labate C.A."/>
        </authorList>
    </citation>
    <scope>NUCLEOTIDE SEQUENCE</scope>
    <source>
        <strain evidence="2">MF-1</strain>
    </source>
</reference>